<dbReference type="AlphaFoldDB" id="A0A6C0HPD4"/>
<dbReference type="EMBL" id="MN739993">
    <property type="protein sequence ID" value="QHT81813.1"/>
    <property type="molecule type" value="Genomic_DNA"/>
</dbReference>
<evidence type="ECO:0000313" key="1">
    <source>
        <dbReference type="EMBL" id="QHT81813.1"/>
    </source>
</evidence>
<protein>
    <submittedName>
        <fullName evidence="1">Uncharacterized protein</fullName>
    </submittedName>
</protein>
<reference evidence="1" key="1">
    <citation type="journal article" date="2020" name="Nature">
        <title>Giant virus diversity and host interactions through global metagenomics.</title>
        <authorList>
            <person name="Schulz F."/>
            <person name="Roux S."/>
            <person name="Paez-Espino D."/>
            <person name="Jungbluth S."/>
            <person name="Walsh D.A."/>
            <person name="Denef V.J."/>
            <person name="McMahon K.D."/>
            <person name="Konstantinidis K.T."/>
            <person name="Eloe-Fadrosh E.A."/>
            <person name="Kyrpides N.C."/>
            <person name="Woyke T."/>
        </authorList>
    </citation>
    <scope>NUCLEOTIDE SEQUENCE</scope>
    <source>
        <strain evidence="1">GVMAG-M-3300023184-160</strain>
    </source>
</reference>
<organism evidence="1">
    <name type="scientific">viral metagenome</name>
    <dbReference type="NCBI Taxonomy" id="1070528"/>
    <lineage>
        <taxon>unclassified sequences</taxon>
        <taxon>metagenomes</taxon>
        <taxon>organismal metagenomes</taxon>
    </lineage>
</organism>
<name>A0A6C0HPD4_9ZZZZ</name>
<proteinExistence type="predicted"/>
<accession>A0A6C0HPD4</accession>
<sequence length="32" mass="4167">MEKWLKYWKPKKVEETFFLYDLDTQEIEDLYH</sequence>